<feature type="domain" description="Deoxynucleoside kinase" evidence="2">
    <location>
        <begin position="46"/>
        <end position="268"/>
    </location>
</feature>
<name>A0A6C0CM22_9ZZZZ</name>
<dbReference type="PANTHER" id="PTHR10513:SF35">
    <property type="entry name" value="DEOXYADENOSINE KINASE"/>
    <property type="match status" value="1"/>
</dbReference>
<dbReference type="GO" id="GO:0005737">
    <property type="term" value="C:cytoplasm"/>
    <property type="evidence" value="ECO:0007669"/>
    <property type="project" value="TreeGrafter"/>
</dbReference>
<proteinExistence type="predicted"/>
<dbReference type="SUPFAM" id="SSF52540">
    <property type="entry name" value="P-loop containing nucleoside triphosphate hydrolases"/>
    <property type="match status" value="1"/>
</dbReference>
<dbReference type="AlphaFoldDB" id="A0A6C0CM22"/>
<dbReference type="GO" id="GO:0019136">
    <property type="term" value="F:deoxynucleoside kinase activity"/>
    <property type="evidence" value="ECO:0007669"/>
    <property type="project" value="InterPro"/>
</dbReference>
<dbReference type="PANTHER" id="PTHR10513">
    <property type="entry name" value="DEOXYNUCLEOSIDE KINASE"/>
    <property type="match status" value="1"/>
</dbReference>
<evidence type="ECO:0000259" key="2">
    <source>
        <dbReference type="Pfam" id="PF01712"/>
    </source>
</evidence>
<reference evidence="3" key="1">
    <citation type="journal article" date="2020" name="Nature">
        <title>Giant virus diversity and host interactions through global metagenomics.</title>
        <authorList>
            <person name="Schulz F."/>
            <person name="Roux S."/>
            <person name="Paez-Espino D."/>
            <person name="Jungbluth S."/>
            <person name="Walsh D.A."/>
            <person name="Denef V.J."/>
            <person name="McMahon K.D."/>
            <person name="Konstantinidis K.T."/>
            <person name="Eloe-Fadrosh E.A."/>
            <person name="Kyrpides N.C."/>
            <person name="Woyke T."/>
        </authorList>
    </citation>
    <scope>NUCLEOTIDE SEQUENCE</scope>
    <source>
        <strain evidence="3">GVMAG-M-3300021343-4</strain>
    </source>
</reference>
<dbReference type="GO" id="GO:0005524">
    <property type="term" value="F:ATP binding"/>
    <property type="evidence" value="ECO:0007669"/>
    <property type="project" value="InterPro"/>
</dbReference>
<sequence>MDFLQSHIIYISGLSLFTFGLYIWASYYYFLKGSDPEPKKPKHLTVSIEGNIGSGKSTLLKKLRKHLRVDGRKVVFVKEPVDEWEMYVDPEDNKNIMQKYYDNQPRWGLTFQLFAFITRFMDLKRVREENSEENALIITERCIDTDREVFARTLYAHEIISELEWDIYTYYYNVYAEPSDGAAKVDAIIYVNTSVDMCKHRIAKRNRSSESELCKDDDTYISILKDAHDSWFENRLNGKKILYIDGDQEFETNPAALSDVLDKIKTFVAEIP</sequence>
<organism evidence="3">
    <name type="scientific">viral metagenome</name>
    <dbReference type="NCBI Taxonomy" id="1070528"/>
    <lineage>
        <taxon>unclassified sequences</taxon>
        <taxon>metagenomes</taxon>
        <taxon>organismal metagenomes</taxon>
    </lineage>
</organism>
<keyword evidence="1" id="KW-1133">Transmembrane helix</keyword>
<dbReference type="Gene3D" id="3.40.50.300">
    <property type="entry name" value="P-loop containing nucleotide triphosphate hydrolases"/>
    <property type="match status" value="1"/>
</dbReference>
<keyword evidence="1" id="KW-0812">Transmembrane</keyword>
<dbReference type="InterPro" id="IPR002624">
    <property type="entry name" value="DCK/DGK"/>
</dbReference>
<dbReference type="InterPro" id="IPR050566">
    <property type="entry name" value="Deoxyribonucleoside_kinase"/>
</dbReference>
<feature type="transmembrane region" description="Helical" evidence="1">
    <location>
        <begin position="6"/>
        <end position="30"/>
    </location>
</feature>
<dbReference type="InterPro" id="IPR027417">
    <property type="entry name" value="P-loop_NTPase"/>
</dbReference>
<evidence type="ECO:0000313" key="3">
    <source>
        <dbReference type="EMBL" id="QHT04729.1"/>
    </source>
</evidence>
<dbReference type="PIRSF" id="PIRSF000705">
    <property type="entry name" value="DNK"/>
    <property type="match status" value="1"/>
</dbReference>
<dbReference type="EMBL" id="MN739437">
    <property type="protein sequence ID" value="QHT04729.1"/>
    <property type="molecule type" value="Genomic_DNA"/>
</dbReference>
<evidence type="ECO:0000256" key="1">
    <source>
        <dbReference type="SAM" id="Phobius"/>
    </source>
</evidence>
<dbReference type="Pfam" id="PF01712">
    <property type="entry name" value="dNK"/>
    <property type="match status" value="1"/>
</dbReference>
<dbReference type="InterPro" id="IPR031314">
    <property type="entry name" value="DNK_dom"/>
</dbReference>
<protein>
    <recommendedName>
        <fullName evidence="2">Deoxynucleoside kinase domain-containing protein</fullName>
    </recommendedName>
</protein>
<keyword evidence="1" id="KW-0472">Membrane</keyword>
<accession>A0A6C0CM22</accession>